<evidence type="ECO:0000313" key="2">
    <source>
        <dbReference type="EMBL" id="KZV40212.1"/>
    </source>
</evidence>
<protein>
    <submittedName>
        <fullName evidence="2">Uncharacterized protein</fullName>
    </submittedName>
</protein>
<sequence length="855" mass="95282">MASSLFVNALQVEFQSVLAMKHTEISLMFKSLVDTGFEGFFAATGSVYEDVVVEFFVNAKVIAKTIVSFVAIRKLILKKDIFAESFGLPTEGMTRFLDFPKKKVDEMRIRFSASAVPFRASSKKREMKIEYRLLHDIVSKALCAKAISFDMVTSEKLNFMIAITAWVRVNWAQVLFHVLLGMVDNPRRQSQGYAIQISIIPENLIKADLGGSFKLHSQNILNEKSVMTYIKKNMKVTPAGETSKTSGDATSEIEGGKSKAIKTVGMPKRKPAVENRKAEKPGTEKKKQAESMKEADTLPTVEDGGLTAPTMSNSETSSDKDSFLLVTRRRKRPQVEESSDSEDTTSAPSMAITNKGRTMSTNTAQPSIDNRMEPQSRLDSSNQMDDEDLFTSEIPEGTLAPIVDIEDRVDNDPFIMAEPMVRSEENPGCETQMDHVGRNAAISDDAQGVRVDAQLANLWRIDSDLVIYRTTLVRTYQVVTICRVDKSEVLVVLISPHDSKPVPAIEVRRSANVDQLRSQSSSYDAHYSTRHPVQLTPQQLSLGAQITHPTLSSQHSAHWVNTLRWSTQLMTVNSAHDSQLSSRRSTQLMTAPGSDQFHEGIGTSMDERLDRYLIWSTTRISTPSPVCTRKPTKLSRTESPLRDDRIGYPRTRASENPRQRSIDSYMHRDLTQPRHLMTPTESNGDLPADAPPSPAGLPKDPAKANTDPSSPKTGKINEVKPQFNDSADHHRIVVFRHDDSAGHHINIHVGPFRHDGSASRSLRVKEFSSQEDQAQYLPQLYRALSSSKSKLRSVRNHLPKAAQERKNHWTTIAKISNSATTSRSLNSSIQVSKVVSIESPKEYELTPPILLQTPA</sequence>
<evidence type="ECO:0000313" key="3">
    <source>
        <dbReference type="Proteomes" id="UP000250235"/>
    </source>
</evidence>
<dbReference type="OrthoDB" id="1751168at2759"/>
<reference evidence="2 3" key="1">
    <citation type="journal article" date="2015" name="Proc. Natl. Acad. Sci. U.S.A.">
        <title>The resurrection genome of Boea hygrometrica: A blueprint for survival of dehydration.</title>
        <authorList>
            <person name="Xiao L."/>
            <person name="Yang G."/>
            <person name="Zhang L."/>
            <person name="Yang X."/>
            <person name="Zhao S."/>
            <person name="Ji Z."/>
            <person name="Zhou Q."/>
            <person name="Hu M."/>
            <person name="Wang Y."/>
            <person name="Chen M."/>
            <person name="Xu Y."/>
            <person name="Jin H."/>
            <person name="Xiao X."/>
            <person name="Hu G."/>
            <person name="Bao F."/>
            <person name="Hu Y."/>
            <person name="Wan P."/>
            <person name="Li L."/>
            <person name="Deng X."/>
            <person name="Kuang T."/>
            <person name="Xiang C."/>
            <person name="Zhu J.K."/>
            <person name="Oliver M.J."/>
            <person name="He Y."/>
        </authorList>
    </citation>
    <scope>NUCLEOTIDE SEQUENCE [LARGE SCALE GENOMIC DNA]</scope>
    <source>
        <strain evidence="3">cv. XS01</strain>
    </source>
</reference>
<feature type="compositionally biased region" description="Basic and acidic residues" evidence="1">
    <location>
        <begin position="271"/>
        <end position="296"/>
    </location>
</feature>
<dbReference type="AlphaFoldDB" id="A0A2Z7BZX7"/>
<evidence type="ECO:0000256" key="1">
    <source>
        <dbReference type="SAM" id="MobiDB-lite"/>
    </source>
</evidence>
<gene>
    <name evidence="2" type="ORF">F511_27598</name>
</gene>
<dbReference type="Proteomes" id="UP000250235">
    <property type="component" value="Unassembled WGS sequence"/>
</dbReference>
<dbReference type="EMBL" id="KV000492">
    <property type="protein sequence ID" value="KZV40212.1"/>
    <property type="molecule type" value="Genomic_DNA"/>
</dbReference>
<accession>A0A2Z7BZX7</accession>
<feature type="region of interest" description="Disordered" evidence="1">
    <location>
        <begin position="237"/>
        <end position="383"/>
    </location>
</feature>
<name>A0A2Z7BZX7_9LAMI</name>
<proteinExistence type="predicted"/>
<feature type="region of interest" description="Disordered" evidence="1">
    <location>
        <begin position="623"/>
        <end position="727"/>
    </location>
</feature>
<feature type="compositionally biased region" description="Polar residues" evidence="1">
    <location>
        <begin position="240"/>
        <end position="249"/>
    </location>
</feature>
<feature type="compositionally biased region" description="Basic and acidic residues" evidence="1">
    <location>
        <begin position="635"/>
        <end position="672"/>
    </location>
</feature>
<keyword evidence="3" id="KW-1185">Reference proteome</keyword>
<organism evidence="2 3">
    <name type="scientific">Dorcoceras hygrometricum</name>
    <dbReference type="NCBI Taxonomy" id="472368"/>
    <lineage>
        <taxon>Eukaryota</taxon>
        <taxon>Viridiplantae</taxon>
        <taxon>Streptophyta</taxon>
        <taxon>Embryophyta</taxon>
        <taxon>Tracheophyta</taxon>
        <taxon>Spermatophyta</taxon>
        <taxon>Magnoliopsida</taxon>
        <taxon>eudicotyledons</taxon>
        <taxon>Gunneridae</taxon>
        <taxon>Pentapetalae</taxon>
        <taxon>asterids</taxon>
        <taxon>lamiids</taxon>
        <taxon>Lamiales</taxon>
        <taxon>Gesneriaceae</taxon>
        <taxon>Didymocarpoideae</taxon>
        <taxon>Trichosporeae</taxon>
        <taxon>Loxocarpinae</taxon>
        <taxon>Dorcoceras</taxon>
    </lineage>
</organism>
<feature type="compositionally biased region" description="Polar residues" evidence="1">
    <location>
        <begin position="347"/>
        <end position="368"/>
    </location>
</feature>